<accession>A0A1H5X408</accession>
<keyword evidence="5" id="KW-0998">Cell outer membrane</keyword>
<dbReference type="PANTHER" id="PTHR12815:SF47">
    <property type="entry name" value="TRANSLOCATION AND ASSEMBLY MODULE SUBUNIT TAMA"/>
    <property type="match status" value="1"/>
</dbReference>
<evidence type="ECO:0000256" key="1">
    <source>
        <dbReference type="ARBA" id="ARBA00004370"/>
    </source>
</evidence>
<dbReference type="Pfam" id="PF01103">
    <property type="entry name" value="Omp85"/>
    <property type="match status" value="1"/>
</dbReference>
<reference evidence="8" key="1">
    <citation type="submission" date="2016-10" db="EMBL/GenBank/DDBJ databases">
        <authorList>
            <person name="Varghese N."/>
            <person name="Submissions S."/>
        </authorList>
    </citation>
    <scope>NUCLEOTIDE SEQUENCE [LARGE SCALE GENOMIC DNA]</scope>
    <source>
        <strain evidence="8">DSM 17298</strain>
    </source>
</reference>
<dbReference type="AlphaFoldDB" id="A0A1H5X408"/>
<dbReference type="STRING" id="1120964.GCA_001313265_01921"/>
<dbReference type="InterPro" id="IPR039910">
    <property type="entry name" value="D15-like"/>
</dbReference>
<dbReference type="Gene3D" id="2.40.160.50">
    <property type="entry name" value="membrane protein fhac: a member of the omp85/tpsb transporter family"/>
    <property type="match status" value="1"/>
</dbReference>
<organism evidence="7 8">
    <name type="scientific">Algoriphagus boritolerans DSM 17298 = JCM 18970</name>
    <dbReference type="NCBI Taxonomy" id="1120964"/>
    <lineage>
        <taxon>Bacteria</taxon>
        <taxon>Pseudomonadati</taxon>
        <taxon>Bacteroidota</taxon>
        <taxon>Cytophagia</taxon>
        <taxon>Cytophagales</taxon>
        <taxon>Cyclobacteriaceae</taxon>
        <taxon>Algoriphagus</taxon>
    </lineage>
</organism>
<sequence length="763" mass="86951">MKTFSAFFTGMTFILALTFGCSVKKFIPEDEYLYTGATLELKSGDDINDIKEVTEEVEALLRPEPNKKILGMYVGLWAYYKGTQEKPGFINRFLNKKLGEKPIYFSEVNPPQTEELILNRLENRGFFYSITSSDVRRKGKFADLAYTVQISSPYLMDSLMVDRDSMEIDREIIKLLKDTELKPGTRFDLSKLNTERVRIEDALKSRGYYNFNDEYLIFEADTNSGDSARTFNLYLRFKNSVSKAGIIPYKVDEINVFPNYSIDDEAELIDTVTLNGKNFIQGELVFKPNLLDDYILIEKDSLYDPTKSRLSSNRLSSIGNYRFVNLRYEELEADDTLGHLRANIYLSPMAKRSLRAELQGISKSNNFAGPAVNVIYRNRNLFDGGETLNLTGKFAYEFQVGRGGVQGLNSVELGLKADLIYPRVIFFIPIKERFSYSVPKTKISLGTEFLDRGGLYRLNTFSGNYGYFWNANRFVYHEINPVSINVVNLTKTSEEFESILDSNPFLRNSFQRQFIAGVNYTFNYNKLADKFRTHAVFVGVGLDLAGSGLNAVSNIIGSKSGELLGMPYAHYAKADLDLRYYFRFSKEHTLATRFLAGVGKPLGRSVSLPYVKQFFAGGPNSIRAFRIRSLGPGTYRPEVFNQASFFDQAGDIRLEGNLEYRFPIISVLKGAAFFDAGNLWLMNENESLPGGKFTSSWWDELAVGTGIGLRVDIEFFVIRFDLATPLRIPSLPENERWVRNFDFGDKSWRRDNLIFNFAIGFPF</sequence>
<dbReference type="PANTHER" id="PTHR12815">
    <property type="entry name" value="SORTING AND ASSEMBLY MACHINERY SAMM50 PROTEIN FAMILY MEMBER"/>
    <property type="match status" value="1"/>
</dbReference>
<name>A0A1H5X408_9BACT</name>
<protein>
    <submittedName>
        <fullName evidence="7">Outer membrane protein assembly factor BamA</fullName>
    </submittedName>
</protein>
<feature type="domain" description="Bacterial surface antigen (D15)" evidence="6">
    <location>
        <begin position="461"/>
        <end position="744"/>
    </location>
</feature>
<evidence type="ECO:0000256" key="5">
    <source>
        <dbReference type="ARBA" id="ARBA00023237"/>
    </source>
</evidence>
<evidence type="ECO:0000313" key="7">
    <source>
        <dbReference type="EMBL" id="SEG06482.1"/>
    </source>
</evidence>
<evidence type="ECO:0000256" key="3">
    <source>
        <dbReference type="ARBA" id="ARBA00022729"/>
    </source>
</evidence>
<dbReference type="GO" id="GO:0019867">
    <property type="term" value="C:outer membrane"/>
    <property type="evidence" value="ECO:0007669"/>
    <property type="project" value="InterPro"/>
</dbReference>
<evidence type="ECO:0000256" key="4">
    <source>
        <dbReference type="ARBA" id="ARBA00023136"/>
    </source>
</evidence>
<keyword evidence="3" id="KW-0732">Signal</keyword>
<gene>
    <name evidence="7" type="ORF">SAMN03080598_02341</name>
</gene>
<evidence type="ECO:0000259" key="6">
    <source>
        <dbReference type="Pfam" id="PF01103"/>
    </source>
</evidence>
<dbReference type="InterPro" id="IPR000184">
    <property type="entry name" value="Bac_surfAg_D15"/>
</dbReference>
<evidence type="ECO:0000256" key="2">
    <source>
        <dbReference type="ARBA" id="ARBA00022692"/>
    </source>
</evidence>
<proteinExistence type="predicted"/>
<dbReference type="PROSITE" id="PS51257">
    <property type="entry name" value="PROKAR_LIPOPROTEIN"/>
    <property type="match status" value="1"/>
</dbReference>
<comment type="subcellular location">
    <subcellularLocation>
        <location evidence="1">Membrane</location>
    </subcellularLocation>
</comment>
<keyword evidence="8" id="KW-1185">Reference proteome</keyword>
<dbReference type="EMBL" id="FNVR01000012">
    <property type="protein sequence ID" value="SEG06482.1"/>
    <property type="molecule type" value="Genomic_DNA"/>
</dbReference>
<dbReference type="Proteomes" id="UP000236736">
    <property type="component" value="Unassembled WGS sequence"/>
</dbReference>
<keyword evidence="2" id="KW-0812">Transmembrane</keyword>
<evidence type="ECO:0000313" key="8">
    <source>
        <dbReference type="Proteomes" id="UP000236736"/>
    </source>
</evidence>
<keyword evidence="4" id="KW-0472">Membrane</keyword>
<dbReference type="RefSeq" id="WP_235009939.1">
    <property type="nucleotide sequence ID" value="NZ_FNVR01000012.1"/>
</dbReference>